<sequence>MSSNSDNLGDTFDYEKSEKSESSSSRGIRSKSSGSFKKRIETLKQKITTKKAQGEPAGRDSRTLDALLFKKRFSDEQKDYVISIDKNPKSDELYAKLIKMDDIVDKYSSQYIDGTIGKGEYEIKTTESLANLKDFLGTLERYISVDSAAKELLGVTTKTAAIKKIKGIRTKKSGKPLIKGIEIPPLVLPAAPRIPTSPIKYSSSDSLRDKPKNPVDLTRKNYKDEEKPYEIKSRRKGIPKTERKIISKPAGLIAPVKNIDELPDREIRNLIDTEGLSMPTIKDSKLQVLEARKKLKKYYAEQKPKREFVVKTPTEKMPKVLAADFMKFKKRPIISDDPVITARINRTIRKFPRKKGVKVARKTRVPQRPPIKTMEVFDPTRMEVAQLKWVKGKGLIPVKKSPLVPKAEIQVQTDKKVFVYDPNEIESWTWEPDESKSKKEFNDFKNKILQEISWQTGNNLFTLAHSISWAHESLQQKRKEYLALADQKMKYISPKQLKARRDNMKENQKFIEDLIKKRNQNKPVVASSPASIKKDILIPVTGQIRPRGSKTAAKRVVHRVPVSVQNYKIPAHYSRVDALEIKGIAAKGFKLAEKRKFVITRTPVWEKIKPTGDVTVENNVTYKNITEADLQKYLSETYLVGYNNTSPFHKGAPISVSLENRVYAYQRAVDLRLIRGTVKRDGSGPPTRDNYEILKSDIDREITLGKNTMDYGEGTKDTAKLKMDRKLREIDENIKKIMEIANYNPKQHGDDNRKTITDEQWKEIVLGKREMKGILTVQQKENNYKQVEGYLKILLSYRSGFSKNKVLTAKLNHIISETNKWLVSEKKGQTKIITATKRKGPADAKKRPLFLRIKKSKKSSTSSSSPSSSSATTTRSSSSTKKKSSSSSGAAPPSPPPPPPKKPEKKEETLKEMIDRLQKEKKAGVASKRSYPKVVNVSKPVQKAYPGVTMEDLFGPDF</sequence>
<feature type="compositionally biased region" description="Low complexity" evidence="1">
    <location>
        <begin position="22"/>
        <end position="35"/>
    </location>
</feature>
<reference evidence="2" key="1">
    <citation type="journal article" date="2020" name="Nature">
        <title>Giant virus diversity and host interactions through global metagenomics.</title>
        <authorList>
            <person name="Schulz F."/>
            <person name="Roux S."/>
            <person name="Paez-Espino D."/>
            <person name="Jungbluth S."/>
            <person name="Walsh D.A."/>
            <person name="Denef V.J."/>
            <person name="McMahon K.D."/>
            <person name="Konstantinidis K.T."/>
            <person name="Eloe-Fadrosh E.A."/>
            <person name="Kyrpides N.C."/>
            <person name="Woyke T."/>
        </authorList>
    </citation>
    <scope>NUCLEOTIDE SEQUENCE</scope>
    <source>
        <strain evidence="2">GVMAG-S-ERX556101-89</strain>
    </source>
</reference>
<dbReference type="EMBL" id="MN738829">
    <property type="protein sequence ID" value="QHT38297.1"/>
    <property type="molecule type" value="Genomic_DNA"/>
</dbReference>
<evidence type="ECO:0000313" key="2">
    <source>
        <dbReference type="EMBL" id="QHT38297.1"/>
    </source>
</evidence>
<accession>A0A6C0F8X4</accession>
<feature type="compositionally biased region" description="Basic and acidic residues" evidence="1">
    <location>
        <begin position="901"/>
        <end position="923"/>
    </location>
</feature>
<feature type="region of interest" description="Disordered" evidence="1">
    <location>
        <begin position="1"/>
        <end position="37"/>
    </location>
</feature>
<protein>
    <submittedName>
        <fullName evidence="2">Uncharacterized protein</fullName>
    </submittedName>
</protein>
<evidence type="ECO:0000256" key="1">
    <source>
        <dbReference type="SAM" id="MobiDB-lite"/>
    </source>
</evidence>
<organism evidence="2">
    <name type="scientific">viral metagenome</name>
    <dbReference type="NCBI Taxonomy" id="1070528"/>
    <lineage>
        <taxon>unclassified sequences</taxon>
        <taxon>metagenomes</taxon>
        <taxon>organismal metagenomes</taxon>
    </lineage>
</organism>
<feature type="compositionally biased region" description="Low complexity" evidence="1">
    <location>
        <begin position="859"/>
        <end position="891"/>
    </location>
</feature>
<dbReference type="AlphaFoldDB" id="A0A6C0F8X4"/>
<feature type="compositionally biased region" description="Basic residues" evidence="1">
    <location>
        <begin position="847"/>
        <end position="858"/>
    </location>
</feature>
<feature type="region of interest" description="Disordered" evidence="1">
    <location>
        <begin position="832"/>
        <end position="931"/>
    </location>
</feature>
<feature type="compositionally biased region" description="Basic and acidic residues" evidence="1">
    <location>
        <begin position="206"/>
        <end position="219"/>
    </location>
</feature>
<name>A0A6C0F8X4_9ZZZZ</name>
<proteinExistence type="predicted"/>
<feature type="region of interest" description="Disordered" evidence="1">
    <location>
        <begin position="198"/>
        <end position="219"/>
    </location>
</feature>